<proteinExistence type="inferred from homology"/>
<evidence type="ECO:0000313" key="7">
    <source>
        <dbReference type="EMBL" id="SES26089.1"/>
    </source>
</evidence>
<evidence type="ECO:0000256" key="3">
    <source>
        <dbReference type="ARBA" id="ARBA00023295"/>
    </source>
</evidence>
<organism evidence="7 8">
    <name type="scientific">Salipaludibacillus aurantiacus</name>
    <dbReference type="NCBI Taxonomy" id="1601833"/>
    <lineage>
        <taxon>Bacteria</taxon>
        <taxon>Bacillati</taxon>
        <taxon>Bacillota</taxon>
        <taxon>Bacilli</taxon>
        <taxon>Bacillales</taxon>
        <taxon>Bacillaceae</taxon>
    </lineage>
</organism>
<comment type="similarity">
    <text evidence="1 6">Belongs to the glycosyl hydrolase 43 family.</text>
</comment>
<dbReference type="OrthoDB" id="9801455at2"/>
<dbReference type="SUPFAM" id="SSF75005">
    <property type="entry name" value="Arabinanase/levansucrase/invertase"/>
    <property type="match status" value="1"/>
</dbReference>
<evidence type="ECO:0000256" key="2">
    <source>
        <dbReference type="ARBA" id="ARBA00022801"/>
    </source>
</evidence>
<sequence length="451" mass="50814">MTFTNPVISAPGVDHGDPAVIKYSGKYYLYHTGPFSIPVYESVDLVNWEKKGTALEASGSNTHWAQIDLWAPEVFYENGVFYMYVTGARKKSDGTADDEKRSIGVAKAAHPLGPFKLADAPLTSEWSIDAHPFLDEDGEMYMFYNVRNDYTLGPGEIIGTGNVVDKMEDLETLAGEPSLVVKPEFLREGNKEGTFFWNEGPFVLKKDNTYYQMYSAGFFGDDTYGLYYATSDTIHDKQGYNSPGWVKYKNGTPILQTNEQCHGPGHHIITKAPDGLTDIAVFHGYVPEEQVQERRVWLGYMEWQENHLKMDPPSKSVSLSPPFPTKDLREINDIEKINSSLKNMHAKDFYFETTLNLRERVSVQLPGVELILDSAAQIWKLESQGKQFTGKFKRKADPEPLHMLQAVQLNGCLKWFLNNLLLCETESGLSAGTIQISGPEYLYGTVFTKMN</sequence>
<evidence type="ECO:0000256" key="6">
    <source>
        <dbReference type="RuleBase" id="RU361187"/>
    </source>
</evidence>
<dbReference type="PANTHER" id="PTHR42812">
    <property type="entry name" value="BETA-XYLOSIDASE"/>
    <property type="match status" value="1"/>
</dbReference>
<feature type="active site" description="Proton acceptor" evidence="4">
    <location>
        <position position="17"/>
    </location>
</feature>
<dbReference type="EMBL" id="FOGT01000013">
    <property type="protein sequence ID" value="SES26089.1"/>
    <property type="molecule type" value="Genomic_DNA"/>
</dbReference>
<accession>A0A1H9VX37</accession>
<dbReference type="GO" id="GO:0004553">
    <property type="term" value="F:hydrolase activity, hydrolyzing O-glycosyl compounds"/>
    <property type="evidence" value="ECO:0007669"/>
    <property type="project" value="InterPro"/>
</dbReference>
<dbReference type="Gene3D" id="2.115.10.20">
    <property type="entry name" value="Glycosyl hydrolase domain, family 43"/>
    <property type="match status" value="1"/>
</dbReference>
<evidence type="ECO:0000256" key="5">
    <source>
        <dbReference type="PIRSR" id="PIRSR606710-2"/>
    </source>
</evidence>
<keyword evidence="2 6" id="KW-0378">Hydrolase</keyword>
<name>A0A1H9VX37_9BACI</name>
<protein>
    <submittedName>
        <fullName evidence="7">Beta-xylosidase, GH43 family</fullName>
    </submittedName>
</protein>
<dbReference type="RefSeq" id="WP_093053930.1">
    <property type="nucleotide sequence ID" value="NZ_FOGT01000013.1"/>
</dbReference>
<evidence type="ECO:0000256" key="1">
    <source>
        <dbReference type="ARBA" id="ARBA00009865"/>
    </source>
</evidence>
<keyword evidence="8" id="KW-1185">Reference proteome</keyword>
<evidence type="ECO:0000313" key="8">
    <source>
        <dbReference type="Proteomes" id="UP000198571"/>
    </source>
</evidence>
<dbReference type="STRING" id="1601833.SAMN05518684_11318"/>
<dbReference type="PANTHER" id="PTHR42812:SF5">
    <property type="entry name" value="ENDO-ARABINASE"/>
    <property type="match status" value="1"/>
</dbReference>
<feature type="site" description="Important for catalytic activity, responsible for pKa modulation of the active site Glu and correct orientation of both the proton donor and substrate" evidence="5">
    <location>
        <position position="129"/>
    </location>
</feature>
<dbReference type="Pfam" id="PF04616">
    <property type="entry name" value="Glyco_hydro_43"/>
    <property type="match status" value="1"/>
</dbReference>
<dbReference type="Proteomes" id="UP000198571">
    <property type="component" value="Unassembled WGS sequence"/>
</dbReference>
<dbReference type="AlphaFoldDB" id="A0A1H9VX37"/>
<dbReference type="InterPro" id="IPR051795">
    <property type="entry name" value="Glycosyl_Hydrlase_43"/>
</dbReference>
<reference evidence="8" key="1">
    <citation type="submission" date="2016-10" db="EMBL/GenBank/DDBJ databases">
        <authorList>
            <person name="Varghese N."/>
            <person name="Submissions S."/>
        </authorList>
    </citation>
    <scope>NUCLEOTIDE SEQUENCE [LARGE SCALE GENOMIC DNA]</scope>
    <source>
        <strain evidence="8">S9</strain>
    </source>
</reference>
<dbReference type="GO" id="GO:0005975">
    <property type="term" value="P:carbohydrate metabolic process"/>
    <property type="evidence" value="ECO:0007669"/>
    <property type="project" value="InterPro"/>
</dbReference>
<dbReference type="InterPro" id="IPR006710">
    <property type="entry name" value="Glyco_hydro_43"/>
</dbReference>
<feature type="active site" description="Proton donor" evidence="4">
    <location>
        <position position="199"/>
    </location>
</feature>
<keyword evidence="3 6" id="KW-0326">Glycosidase</keyword>
<dbReference type="InterPro" id="IPR023296">
    <property type="entry name" value="Glyco_hydro_beta-prop_sf"/>
</dbReference>
<dbReference type="CDD" id="cd08991">
    <property type="entry name" value="GH43_HoAraf43-like"/>
    <property type="match status" value="1"/>
</dbReference>
<evidence type="ECO:0000256" key="4">
    <source>
        <dbReference type="PIRSR" id="PIRSR606710-1"/>
    </source>
</evidence>
<gene>
    <name evidence="7" type="ORF">SAMN05518684_11318</name>
</gene>